<evidence type="ECO:0000313" key="3">
    <source>
        <dbReference type="Proteomes" id="UP001209570"/>
    </source>
</evidence>
<evidence type="ECO:0000313" key="2">
    <source>
        <dbReference type="EMBL" id="KAJ0391695.1"/>
    </source>
</evidence>
<name>A0AAD5L727_PYTIN</name>
<gene>
    <name evidence="2" type="ORF">P43SY_003649</name>
</gene>
<feature type="compositionally biased region" description="Low complexity" evidence="1">
    <location>
        <begin position="95"/>
        <end position="114"/>
    </location>
</feature>
<organism evidence="2 3">
    <name type="scientific">Pythium insidiosum</name>
    <name type="common">Pythiosis disease agent</name>
    <dbReference type="NCBI Taxonomy" id="114742"/>
    <lineage>
        <taxon>Eukaryota</taxon>
        <taxon>Sar</taxon>
        <taxon>Stramenopiles</taxon>
        <taxon>Oomycota</taxon>
        <taxon>Peronosporomycetes</taxon>
        <taxon>Pythiales</taxon>
        <taxon>Pythiaceae</taxon>
        <taxon>Pythium</taxon>
    </lineage>
</organism>
<sequence length="494" mass="54184">MLAPDSSASAHDAFEFEFEFDATLQFLDDLDRALLPTGELLLPCDATDADADADAGKNTNADTNADTDTDTQRLLQELALQDAAPLTPDDVLPLSPRSAQEAPAAAASTRASATGRLRPKEEMELLRAQVDELEAELERIKQLQAKAEPPATAAPGSQAAAVWERIAERQQEAKRRAEIENVKLRERLEGQLRLVRSLEKLLRKRPNAALADASCDVLGTGDRKRPRVATTAPHVDPDALYASIRPRLELQRGEVDRLLRATGLDQIESDMDDGLAKLDDATNAIFMEYSVVKVMPFPLATTSDAVWGCLTVPHMELPTGHYSATVEPSGDTTRIQFTIGMRQRRTEACVRVYGLGKRYEDDDERHVTVWESVGVAEGPLVGDESNIRLRERGLVVIEPSKRSPSCVIIRSCVRLVPVSERGSAQHESRVSTLLEMCIGSFSQNIKVMVQYIENQLLEASTPPTAIASQNIKVMVQYIENQLLEASTPPTAIAS</sequence>
<dbReference type="Proteomes" id="UP001209570">
    <property type="component" value="Unassembled WGS sequence"/>
</dbReference>
<comment type="caution">
    <text evidence="2">The sequence shown here is derived from an EMBL/GenBank/DDBJ whole genome shotgun (WGS) entry which is preliminary data.</text>
</comment>
<reference evidence="2" key="1">
    <citation type="submission" date="2021-12" db="EMBL/GenBank/DDBJ databases">
        <title>Prjna785345.</title>
        <authorList>
            <person name="Rujirawat T."/>
            <person name="Krajaejun T."/>
        </authorList>
    </citation>
    <scope>NUCLEOTIDE SEQUENCE</scope>
    <source>
        <strain evidence="2">Pi057C3</strain>
    </source>
</reference>
<protein>
    <recommendedName>
        <fullName evidence="4">M96 mating-specific protein family</fullName>
    </recommendedName>
</protein>
<keyword evidence="3" id="KW-1185">Reference proteome</keyword>
<dbReference type="AlphaFoldDB" id="A0AAD5L727"/>
<proteinExistence type="predicted"/>
<dbReference type="PANTHER" id="PTHR35796:SF3">
    <property type="entry name" value="BHLH DOMAIN-CONTAINING PROTEIN"/>
    <property type="match status" value="1"/>
</dbReference>
<accession>A0AAD5L727</accession>
<evidence type="ECO:0000256" key="1">
    <source>
        <dbReference type="SAM" id="MobiDB-lite"/>
    </source>
</evidence>
<feature type="region of interest" description="Disordered" evidence="1">
    <location>
        <begin position="85"/>
        <end position="119"/>
    </location>
</feature>
<dbReference type="PANTHER" id="PTHR35796">
    <property type="entry name" value="HYPOTHETICAL CYTOSOLIC PROTEIN"/>
    <property type="match status" value="1"/>
</dbReference>
<evidence type="ECO:0008006" key="4">
    <source>
        <dbReference type="Google" id="ProtNLM"/>
    </source>
</evidence>
<dbReference type="EMBL" id="JAKCXM010000888">
    <property type="protein sequence ID" value="KAJ0391695.1"/>
    <property type="molecule type" value="Genomic_DNA"/>
</dbReference>